<dbReference type="RefSeq" id="WP_083033028.1">
    <property type="nucleotide sequence ID" value="NZ_MVHS01000059.1"/>
</dbReference>
<dbReference type="InterPro" id="IPR041313">
    <property type="entry name" value="DUF5642"/>
</dbReference>
<feature type="domain" description="DUF5642" evidence="3">
    <location>
        <begin position="49"/>
        <end position="221"/>
    </location>
</feature>
<name>A0A1X0CZX1_9MYCO</name>
<evidence type="ECO:0000313" key="4">
    <source>
        <dbReference type="EMBL" id="ORA65706.1"/>
    </source>
</evidence>
<feature type="region of interest" description="Disordered" evidence="1">
    <location>
        <begin position="21"/>
        <end position="50"/>
    </location>
</feature>
<dbReference type="STRING" id="444597.BST26_18390"/>
<keyword evidence="2" id="KW-0732">Signal</keyword>
<feature type="signal peptide" evidence="2">
    <location>
        <begin position="1"/>
        <end position="20"/>
    </location>
</feature>
<proteinExistence type="predicted"/>
<sequence length="225" mass="22995">MRIGALAVALTAVISGATTAGCGGEPGAAPTTSAVANSGEPDGGYDVGRLTSATGIFPDGVKVTQMPKETLSREQADQRAGLYGSIPMTYDPPDCRALADPFQMSEGSEVAGIRSAQPPSIVVMASRAKIGDPDWVVGPECQKVNVTSPQGVSKAGYERIPGPAIDGVTTLGTRAQLQSGGGSETRTLYTFVAVLSPQTSVMIQGSENPDQLKAMLVKSVAAIRG</sequence>
<dbReference type="OrthoDB" id="4622949at2"/>
<accession>A0A1X0CZX1</accession>
<reference evidence="4 5" key="1">
    <citation type="submission" date="2016-12" db="EMBL/GenBank/DDBJ databases">
        <title>The new phylogeny of genus Mycobacterium.</title>
        <authorList>
            <person name="Tortoli E."/>
            <person name="Trovato A."/>
            <person name="Cirillo D.M."/>
        </authorList>
    </citation>
    <scope>NUCLEOTIDE SEQUENCE [LARGE SCALE GENOMIC DNA]</scope>
    <source>
        <strain evidence="4 5">DSM 45130</strain>
    </source>
</reference>
<dbReference type="Proteomes" id="UP000192801">
    <property type="component" value="Unassembled WGS sequence"/>
</dbReference>
<dbReference type="EMBL" id="MVHS01000059">
    <property type="protein sequence ID" value="ORA65706.1"/>
    <property type="molecule type" value="Genomic_DNA"/>
</dbReference>
<organism evidence="4 5">
    <name type="scientific">Mycolicibacterium insubricum</name>
    <dbReference type="NCBI Taxonomy" id="444597"/>
    <lineage>
        <taxon>Bacteria</taxon>
        <taxon>Bacillati</taxon>
        <taxon>Actinomycetota</taxon>
        <taxon>Actinomycetes</taxon>
        <taxon>Mycobacteriales</taxon>
        <taxon>Mycobacteriaceae</taxon>
        <taxon>Mycolicibacterium</taxon>
    </lineage>
</organism>
<keyword evidence="5" id="KW-1185">Reference proteome</keyword>
<evidence type="ECO:0000313" key="5">
    <source>
        <dbReference type="Proteomes" id="UP000192801"/>
    </source>
</evidence>
<evidence type="ECO:0000256" key="2">
    <source>
        <dbReference type="SAM" id="SignalP"/>
    </source>
</evidence>
<evidence type="ECO:0000256" key="1">
    <source>
        <dbReference type="SAM" id="MobiDB-lite"/>
    </source>
</evidence>
<gene>
    <name evidence="4" type="ORF">BST26_18390</name>
</gene>
<dbReference type="PROSITE" id="PS51257">
    <property type="entry name" value="PROKAR_LIPOPROTEIN"/>
    <property type="match status" value="1"/>
</dbReference>
<dbReference type="Pfam" id="PF18702">
    <property type="entry name" value="DUF5642"/>
    <property type="match status" value="1"/>
</dbReference>
<feature type="chain" id="PRO_5039208821" description="DUF5642 domain-containing protein" evidence="2">
    <location>
        <begin position="21"/>
        <end position="225"/>
    </location>
</feature>
<protein>
    <recommendedName>
        <fullName evidence="3">DUF5642 domain-containing protein</fullName>
    </recommendedName>
</protein>
<comment type="caution">
    <text evidence="4">The sequence shown here is derived from an EMBL/GenBank/DDBJ whole genome shotgun (WGS) entry which is preliminary data.</text>
</comment>
<evidence type="ECO:0000259" key="3">
    <source>
        <dbReference type="Pfam" id="PF18702"/>
    </source>
</evidence>
<dbReference type="AlphaFoldDB" id="A0A1X0CZX1"/>